<evidence type="ECO:0000256" key="5">
    <source>
        <dbReference type="ARBA" id="ARBA00022827"/>
    </source>
</evidence>
<evidence type="ECO:0000256" key="7">
    <source>
        <dbReference type="RuleBase" id="RU004254"/>
    </source>
</evidence>
<keyword evidence="9" id="KW-1185">Reference proteome</keyword>
<proteinExistence type="inferred from homology"/>
<dbReference type="GO" id="GO:0005829">
    <property type="term" value="C:cytosol"/>
    <property type="evidence" value="ECO:0007669"/>
    <property type="project" value="TreeGrafter"/>
</dbReference>
<keyword evidence="4" id="KW-0285">Flavoprotein</keyword>
<evidence type="ECO:0000256" key="2">
    <source>
        <dbReference type="ARBA" id="ARBA00004777"/>
    </source>
</evidence>
<dbReference type="PANTHER" id="PTHR45754:SF3">
    <property type="entry name" value="METHYLENETETRAHYDROFOLATE REDUCTASE (NADPH)"/>
    <property type="match status" value="1"/>
</dbReference>
<evidence type="ECO:0000256" key="1">
    <source>
        <dbReference type="ARBA" id="ARBA00001974"/>
    </source>
</evidence>
<dbReference type="SUPFAM" id="SSF51730">
    <property type="entry name" value="FAD-linked oxidoreductase"/>
    <property type="match status" value="1"/>
</dbReference>
<dbReference type="Proteomes" id="UP000494106">
    <property type="component" value="Unassembled WGS sequence"/>
</dbReference>
<dbReference type="InterPro" id="IPR029041">
    <property type="entry name" value="FAD-linked_oxidoreductase-like"/>
</dbReference>
<keyword evidence="6" id="KW-0560">Oxidoreductase</keyword>
<reference evidence="8 9" key="1">
    <citation type="submission" date="2020-04" db="EMBL/GenBank/DDBJ databases">
        <authorList>
            <person name="Wallbank WR R."/>
            <person name="Pardo Diaz C."/>
            <person name="Kozak K."/>
            <person name="Martin S."/>
            <person name="Jiggins C."/>
            <person name="Moest M."/>
            <person name="Warren A I."/>
            <person name="Byers J.R.P. K."/>
            <person name="Montejo-Kovacevich G."/>
            <person name="Yen C E."/>
        </authorList>
    </citation>
    <scope>NUCLEOTIDE SEQUENCE [LARGE SCALE GENOMIC DNA]</scope>
</reference>
<dbReference type="GO" id="GO:0004489">
    <property type="term" value="F:methylenetetrahydrofolate reductase [NAD(P)H] activity"/>
    <property type="evidence" value="ECO:0007669"/>
    <property type="project" value="InterPro"/>
</dbReference>
<dbReference type="EMBL" id="CADEBC010000530">
    <property type="protein sequence ID" value="CAB3247374.1"/>
    <property type="molecule type" value="Genomic_DNA"/>
</dbReference>
<dbReference type="GO" id="GO:0035999">
    <property type="term" value="P:tetrahydrofolate interconversion"/>
    <property type="evidence" value="ECO:0007669"/>
    <property type="project" value="TreeGrafter"/>
</dbReference>
<keyword evidence="5" id="KW-0274">FAD</keyword>
<comment type="pathway">
    <text evidence="2 7">One-carbon metabolism; tetrahydrofolate interconversion.</text>
</comment>
<evidence type="ECO:0000256" key="6">
    <source>
        <dbReference type="ARBA" id="ARBA00023002"/>
    </source>
</evidence>
<name>A0A8S1AMQ8_ARCPL</name>
<dbReference type="Gene3D" id="3.20.20.220">
    <property type="match status" value="1"/>
</dbReference>
<dbReference type="OrthoDB" id="16284at2759"/>
<dbReference type="Pfam" id="PF02219">
    <property type="entry name" value="MTHFR"/>
    <property type="match status" value="1"/>
</dbReference>
<comment type="caution">
    <text evidence="8">The sequence shown here is derived from an EMBL/GenBank/DDBJ whole genome shotgun (WGS) entry which is preliminary data.</text>
</comment>
<dbReference type="GO" id="GO:0009086">
    <property type="term" value="P:methionine biosynthetic process"/>
    <property type="evidence" value="ECO:0007669"/>
    <property type="project" value="TreeGrafter"/>
</dbReference>
<organism evidence="8 9">
    <name type="scientific">Arctia plantaginis</name>
    <name type="common">Wood tiger moth</name>
    <name type="synonym">Phalaena plantaginis</name>
    <dbReference type="NCBI Taxonomy" id="874455"/>
    <lineage>
        <taxon>Eukaryota</taxon>
        <taxon>Metazoa</taxon>
        <taxon>Ecdysozoa</taxon>
        <taxon>Arthropoda</taxon>
        <taxon>Hexapoda</taxon>
        <taxon>Insecta</taxon>
        <taxon>Pterygota</taxon>
        <taxon>Neoptera</taxon>
        <taxon>Endopterygota</taxon>
        <taxon>Lepidoptera</taxon>
        <taxon>Glossata</taxon>
        <taxon>Ditrysia</taxon>
        <taxon>Noctuoidea</taxon>
        <taxon>Erebidae</taxon>
        <taxon>Arctiinae</taxon>
        <taxon>Arctia</taxon>
    </lineage>
</organism>
<dbReference type="InterPro" id="IPR003171">
    <property type="entry name" value="Mehydrof_redctse-like"/>
</dbReference>
<sequence>MTKVTELIKDMNVNSLRIARTLAKKGKHVILHISCELMKSNYLKELLGVLQGNKIYNLFLILGENYDSNTSEFESTSQLIKFIKKQTGSYFCIGVAGFPGCSEEKLVHLKEKIESGADYILTQAFFEKNTYKAFADQCERLNIKVPIIPGKIASTIFSTLESERCRFLINSSEKFVGTPEIVTGNV</sequence>
<dbReference type="AlphaFoldDB" id="A0A8S1AMQ8"/>
<evidence type="ECO:0008006" key="10">
    <source>
        <dbReference type="Google" id="ProtNLM"/>
    </source>
</evidence>
<accession>A0A8S1AMQ8</accession>
<evidence type="ECO:0000256" key="3">
    <source>
        <dbReference type="ARBA" id="ARBA00006743"/>
    </source>
</evidence>
<comment type="cofactor">
    <cofactor evidence="1">
        <name>FAD</name>
        <dbReference type="ChEBI" id="CHEBI:57692"/>
    </cofactor>
</comment>
<gene>
    <name evidence="8" type="ORF">APLA_LOCUS11315</name>
</gene>
<evidence type="ECO:0000313" key="8">
    <source>
        <dbReference type="EMBL" id="CAB3247374.1"/>
    </source>
</evidence>
<comment type="similarity">
    <text evidence="3">Belongs to the methylenetetrahydrofolate reductase family.</text>
</comment>
<dbReference type="PANTHER" id="PTHR45754">
    <property type="entry name" value="METHYLENETETRAHYDROFOLATE REDUCTASE"/>
    <property type="match status" value="1"/>
</dbReference>
<protein>
    <recommendedName>
        <fullName evidence="10">Methylenetetrahydrofolate reductase (NAD(P)H)</fullName>
    </recommendedName>
</protein>
<dbReference type="GO" id="GO:0071949">
    <property type="term" value="F:FAD binding"/>
    <property type="evidence" value="ECO:0007669"/>
    <property type="project" value="TreeGrafter"/>
</dbReference>
<evidence type="ECO:0000313" key="9">
    <source>
        <dbReference type="Proteomes" id="UP000494106"/>
    </source>
</evidence>
<evidence type="ECO:0000256" key="4">
    <source>
        <dbReference type="ARBA" id="ARBA00022630"/>
    </source>
</evidence>